<dbReference type="GO" id="GO:0005615">
    <property type="term" value="C:extracellular space"/>
    <property type="evidence" value="ECO:0007669"/>
    <property type="project" value="TreeGrafter"/>
</dbReference>
<dbReference type="PANTHER" id="PTHR11857:SF43">
    <property type="entry name" value="GEO07291P1-RELATED"/>
    <property type="match status" value="1"/>
</dbReference>
<evidence type="ECO:0000256" key="1">
    <source>
        <dbReference type="ARBA" id="ARBA00004613"/>
    </source>
</evidence>
<evidence type="ECO:0000313" key="6">
    <source>
        <dbReference type="EMBL" id="QGW50298.1"/>
    </source>
</evidence>
<dbReference type="SUPFAM" id="SSF47565">
    <property type="entry name" value="Insect pheromone/odorant-binding proteins"/>
    <property type="match status" value="1"/>
</dbReference>
<evidence type="ECO:0000256" key="2">
    <source>
        <dbReference type="ARBA" id="ARBA00008098"/>
    </source>
</evidence>
<sequence length="136" mass="14559">MKCFAIVLALCVVGAYAATLSDEQKAKLKGFKEACITESGVNADLVNSIIKGGEIKRDKNLDCFSACMLKKIGIMRDDGTIDVETTRAKARTTSVDVAKADKIIDKCKELVGKDACETGGNVFGCFILGKDFPVLD</sequence>
<dbReference type="GO" id="GO:0007608">
    <property type="term" value="P:sensory perception of smell"/>
    <property type="evidence" value="ECO:0007669"/>
    <property type="project" value="TreeGrafter"/>
</dbReference>
<dbReference type="InterPro" id="IPR036728">
    <property type="entry name" value="PBP_GOBP_sf"/>
</dbReference>
<comment type="subcellular location">
    <subcellularLocation>
        <location evidence="1">Secreted</location>
    </subcellularLocation>
</comment>
<feature type="chain" id="PRO_5025501672" evidence="5">
    <location>
        <begin position="18"/>
        <end position="136"/>
    </location>
</feature>
<evidence type="ECO:0000256" key="4">
    <source>
        <dbReference type="ARBA" id="ARBA00022729"/>
    </source>
</evidence>
<dbReference type="CDD" id="cd23992">
    <property type="entry name" value="PBP_GOBP"/>
    <property type="match status" value="1"/>
</dbReference>
<keyword evidence="4 5" id="KW-0732">Signal</keyword>
<dbReference type="AlphaFoldDB" id="A0A6B9CLM8"/>
<accession>A0A6B9CLM8</accession>
<evidence type="ECO:0000256" key="5">
    <source>
        <dbReference type="SAM" id="SignalP"/>
    </source>
</evidence>
<dbReference type="SMR" id="A0A6B9CLM8"/>
<dbReference type="EMBL" id="MN616806">
    <property type="protein sequence ID" value="QGW50298.1"/>
    <property type="molecule type" value="mRNA"/>
</dbReference>
<feature type="signal peptide" evidence="5">
    <location>
        <begin position="1"/>
        <end position="17"/>
    </location>
</feature>
<protein>
    <submittedName>
        <fullName evidence="6">Odorant-binding protein 2</fullName>
    </submittedName>
</protein>
<dbReference type="PANTHER" id="PTHR11857">
    <property type="entry name" value="ODORANT BINDING PROTEIN-RELATED"/>
    <property type="match status" value="1"/>
</dbReference>
<dbReference type="InterPro" id="IPR006170">
    <property type="entry name" value="PBP/GOBP"/>
</dbReference>
<reference evidence="6" key="1">
    <citation type="journal article" date="2019" name="Sci. Rep.">
        <title>Full-Length Transcriptome Survey and Expression Analysis of Parasitoid Wasp Chouioia cunea upon Exposure to 1-Dodecene.</title>
        <authorList>
            <person name="Pan L."/>
            <person name="Guo M."/>
            <person name="Jin X."/>
            <person name="Sun Z."/>
            <person name="Jiang H."/>
            <person name="Han J."/>
            <person name="Wang Y."/>
            <person name="Yan C."/>
            <person name="Li M."/>
        </authorList>
    </citation>
    <scope>NUCLEOTIDE SEQUENCE</scope>
</reference>
<dbReference type="SMART" id="SM00708">
    <property type="entry name" value="PhBP"/>
    <property type="match status" value="1"/>
</dbReference>
<comment type="similarity">
    <text evidence="2">Belongs to the PBP/GOBP family.</text>
</comment>
<keyword evidence="3" id="KW-0964">Secreted</keyword>
<evidence type="ECO:0000256" key="3">
    <source>
        <dbReference type="ARBA" id="ARBA00022525"/>
    </source>
</evidence>
<name>A0A6B9CLM8_9HYME</name>
<dbReference type="Pfam" id="PF01395">
    <property type="entry name" value="PBP_GOBP"/>
    <property type="match status" value="1"/>
</dbReference>
<dbReference type="GO" id="GO:0005549">
    <property type="term" value="F:odorant binding"/>
    <property type="evidence" value="ECO:0007669"/>
    <property type="project" value="InterPro"/>
</dbReference>
<proteinExistence type="evidence at transcript level"/>
<organism evidence="6">
    <name type="scientific">Chouioia cunea</name>
    <dbReference type="NCBI Taxonomy" id="1570515"/>
    <lineage>
        <taxon>Eukaryota</taxon>
        <taxon>Metazoa</taxon>
        <taxon>Ecdysozoa</taxon>
        <taxon>Arthropoda</taxon>
        <taxon>Hexapoda</taxon>
        <taxon>Insecta</taxon>
        <taxon>Pterygota</taxon>
        <taxon>Neoptera</taxon>
        <taxon>Endopterygota</taxon>
        <taxon>Hymenoptera</taxon>
        <taxon>Apocrita</taxon>
        <taxon>Proctotrupomorpha</taxon>
        <taxon>Chalcidoidea</taxon>
        <taxon>Eulophidae</taxon>
        <taxon>Tetrastichinae</taxon>
        <taxon>Chouioia</taxon>
    </lineage>
</organism>
<dbReference type="Gene3D" id="1.10.238.20">
    <property type="entry name" value="Pheromone/general odorant binding protein domain"/>
    <property type="match status" value="1"/>
</dbReference>